<gene>
    <name evidence="1" type="ORF">P775_11375</name>
</gene>
<name>A0A2G8RF06_9RHOB</name>
<protein>
    <recommendedName>
        <fullName evidence="3">Transposase</fullName>
    </recommendedName>
</protein>
<comment type="caution">
    <text evidence="1">The sequence shown here is derived from an EMBL/GenBank/DDBJ whole genome shotgun (WGS) entry which is preliminary data.</text>
</comment>
<evidence type="ECO:0008006" key="3">
    <source>
        <dbReference type="Google" id="ProtNLM"/>
    </source>
</evidence>
<sequence>MSLRDVADLLAARRIIVNYETIRKWVTKFGKNYAALKVNRLFATCGPRFQREKR</sequence>
<dbReference type="EMBL" id="AWWI01000067">
    <property type="protein sequence ID" value="PIL20073.1"/>
    <property type="molecule type" value="Genomic_DNA"/>
</dbReference>
<reference evidence="1 2" key="1">
    <citation type="submission" date="2013-09" db="EMBL/GenBank/DDBJ databases">
        <title>Genome sequencing of Phaeobacter antarcticus sp. nov. SM1211.</title>
        <authorList>
            <person name="Zhang X.-Y."/>
            <person name="Liu C."/>
            <person name="Chen X.-L."/>
            <person name="Xie B.-B."/>
            <person name="Qin Q.-L."/>
            <person name="Rong J.-C."/>
            <person name="Zhang Y.-Z."/>
        </authorList>
    </citation>
    <scope>NUCLEOTIDE SEQUENCE [LARGE SCALE GENOMIC DNA]</scope>
    <source>
        <strain evidence="1 2">SM1211</strain>
    </source>
</reference>
<dbReference type="Proteomes" id="UP000231259">
    <property type="component" value="Unassembled WGS sequence"/>
</dbReference>
<evidence type="ECO:0000313" key="1">
    <source>
        <dbReference type="EMBL" id="PIL20073.1"/>
    </source>
</evidence>
<dbReference type="AlphaFoldDB" id="A0A2G8RF06"/>
<accession>A0A2G8RF06</accession>
<evidence type="ECO:0000313" key="2">
    <source>
        <dbReference type="Proteomes" id="UP000231259"/>
    </source>
</evidence>
<proteinExistence type="predicted"/>
<organism evidence="1 2">
    <name type="scientific">Puniceibacterium antarcticum</name>
    <dbReference type="NCBI Taxonomy" id="1206336"/>
    <lineage>
        <taxon>Bacteria</taxon>
        <taxon>Pseudomonadati</taxon>
        <taxon>Pseudomonadota</taxon>
        <taxon>Alphaproteobacteria</taxon>
        <taxon>Rhodobacterales</taxon>
        <taxon>Paracoccaceae</taxon>
        <taxon>Puniceibacterium</taxon>
    </lineage>
</organism>
<keyword evidence="2" id="KW-1185">Reference proteome</keyword>